<dbReference type="EMBL" id="GBRH01256530">
    <property type="protein sequence ID" value="JAD41365.1"/>
    <property type="molecule type" value="Transcribed_RNA"/>
</dbReference>
<protein>
    <submittedName>
        <fullName evidence="1">Uncharacterized protein</fullName>
    </submittedName>
</protein>
<name>A0A0A8ZX76_ARUDO</name>
<accession>A0A0A8ZX76</accession>
<reference evidence="1" key="2">
    <citation type="journal article" date="2015" name="Data Brief">
        <title>Shoot transcriptome of the giant reed, Arundo donax.</title>
        <authorList>
            <person name="Barrero R.A."/>
            <person name="Guerrero F.D."/>
            <person name="Moolhuijzen P."/>
            <person name="Goolsby J.A."/>
            <person name="Tidwell J."/>
            <person name="Bellgard S.E."/>
            <person name="Bellgard M.I."/>
        </authorList>
    </citation>
    <scope>NUCLEOTIDE SEQUENCE</scope>
    <source>
        <tissue evidence="1">Shoot tissue taken approximately 20 cm above the soil surface</tissue>
    </source>
</reference>
<evidence type="ECO:0000313" key="1">
    <source>
        <dbReference type="EMBL" id="JAD41365.1"/>
    </source>
</evidence>
<proteinExistence type="predicted"/>
<sequence length="28" mass="3014">MTTTGVVVSSSRTLMITKIILAILTECM</sequence>
<dbReference type="AlphaFoldDB" id="A0A0A8ZX76"/>
<organism evidence="1">
    <name type="scientific">Arundo donax</name>
    <name type="common">Giant reed</name>
    <name type="synonym">Donax arundinaceus</name>
    <dbReference type="NCBI Taxonomy" id="35708"/>
    <lineage>
        <taxon>Eukaryota</taxon>
        <taxon>Viridiplantae</taxon>
        <taxon>Streptophyta</taxon>
        <taxon>Embryophyta</taxon>
        <taxon>Tracheophyta</taxon>
        <taxon>Spermatophyta</taxon>
        <taxon>Magnoliopsida</taxon>
        <taxon>Liliopsida</taxon>
        <taxon>Poales</taxon>
        <taxon>Poaceae</taxon>
        <taxon>PACMAD clade</taxon>
        <taxon>Arundinoideae</taxon>
        <taxon>Arundineae</taxon>
        <taxon>Arundo</taxon>
    </lineage>
</organism>
<reference evidence="1" key="1">
    <citation type="submission" date="2014-09" db="EMBL/GenBank/DDBJ databases">
        <authorList>
            <person name="Magalhaes I.L.F."/>
            <person name="Oliveira U."/>
            <person name="Santos F.R."/>
            <person name="Vidigal T.H.D.A."/>
            <person name="Brescovit A.D."/>
            <person name="Santos A.J."/>
        </authorList>
    </citation>
    <scope>NUCLEOTIDE SEQUENCE</scope>
    <source>
        <tissue evidence="1">Shoot tissue taken approximately 20 cm above the soil surface</tissue>
    </source>
</reference>